<sequence length="64" mass="7447">MAGGRLLPFTENKDHVVFIWACILFCFLTRIYERTKTPLLNLPQSRSHPTRQVVKVCLSDRLTD</sequence>
<dbReference type="GeneID" id="36519733"/>
<protein>
    <submittedName>
        <fullName evidence="2">Uncharacterized protein</fullName>
    </submittedName>
</protein>
<dbReference type="AlphaFoldDB" id="A0A2I2FC27"/>
<name>A0A2I2FC27_ASPCN</name>
<accession>A0A2I2FC27</accession>
<keyword evidence="1" id="KW-1133">Transmembrane helix</keyword>
<organism evidence="2 3">
    <name type="scientific">Aspergillus candidus</name>
    <dbReference type="NCBI Taxonomy" id="41067"/>
    <lineage>
        <taxon>Eukaryota</taxon>
        <taxon>Fungi</taxon>
        <taxon>Dikarya</taxon>
        <taxon>Ascomycota</taxon>
        <taxon>Pezizomycotina</taxon>
        <taxon>Eurotiomycetes</taxon>
        <taxon>Eurotiomycetidae</taxon>
        <taxon>Eurotiales</taxon>
        <taxon>Aspergillaceae</taxon>
        <taxon>Aspergillus</taxon>
        <taxon>Aspergillus subgen. Circumdati</taxon>
    </lineage>
</organism>
<keyword evidence="1" id="KW-0812">Transmembrane</keyword>
<feature type="transmembrane region" description="Helical" evidence="1">
    <location>
        <begin position="15"/>
        <end position="32"/>
    </location>
</feature>
<keyword evidence="1" id="KW-0472">Membrane</keyword>
<gene>
    <name evidence="2" type="ORF">BDW47DRAFT_105442</name>
</gene>
<proteinExistence type="predicted"/>
<dbReference type="RefSeq" id="XP_024672195.1">
    <property type="nucleotide sequence ID" value="XM_024812573.1"/>
</dbReference>
<reference evidence="2 3" key="1">
    <citation type="submission" date="2017-12" db="EMBL/GenBank/DDBJ databases">
        <authorList>
            <consortium name="DOE Joint Genome Institute"/>
            <person name="Haridas S."/>
            <person name="Kjaerbolling I."/>
            <person name="Vesth T.C."/>
            <person name="Frisvad J.C."/>
            <person name="Nybo J.L."/>
            <person name="Theobald S."/>
            <person name="Kuo A."/>
            <person name="Bowyer P."/>
            <person name="Matsuda Y."/>
            <person name="Mondo S."/>
            <person name="Lyhne E.K."/>
            <person name="Kogle M.E."/>
            <person name="Clum A."/>
            <person name="Lipzen A."/>
            <person name="Salamov A."/>
            <person name="Ngan C.Y."/>
            <person name="Daum C."/>
            <person name="Chiniquy J."/>
            <person name="Barry K."/>
            <person name="LaButti K."/>
            <person name="Simmons B.A."/>
            <person name="Magnuson J.K."/>
            <person name="Mortensen U.H."/>
            <person name="Larsen T.O."/>
            <person name="Grigoriev I.V."/>
            <person name="Baker S.E."/>
            <person name="Andersen M.R."/>
            <person name="Nordberg H.P."/>
            <person name="Cantor M.N."/>
            <person name="Hua S.X."/>
        </authorList>
    </citation>
    <scope>NUCLEOTIDE SEQUENCE [LARGE SCALE GENOMIC DNA]</scope>
    <source>
        <strain evidence="2 3">CBS 102.13</strain>
    </source>
</reference>
<dbReference type="Proteomes" id="UP000234585">
    <property type="component" value="Unassembled WGS sequence"/>
</dbReference>
<dbReference type="EMBL" id="KZ559137">
    <property type="protein sequence ID" value="PLB38183.1"/>
    <property type="molecule type" value="Genomic_DNA"/>
</dbReference>
<evidence type="ECO:0000313" key="3">
    <source>
        <dbReference type="Proteomes" id="UP000234585"/>
    </source>
</evidence>
<keyword evidence="3" id="KW-1185">Reference proteome</keyword>
<evidence type="ECO:0000256" key="1">
    <source>
        <dbReference type="SAM" id="Phobius"/>
    </source>
</evidence>
<evidence type="ECO:0000313" key="2">
    <source>
        <dbReference type="EMBL" id="PLB38183.1"/>
    </source>
</evidence>